<name>A0A2S4HFE7_9GAMM</name>
<dbReference type="Proteomes" id="UP000237222">
    <property type="component" value="Unassembled WGS sequence"/>
</dbReference>
<dbReference type="AlphaFoldDB" id="A0A2S4HFE7"/>
<dbReference type="OrthoDB" id="9803361at2"/>
<dbReference type="Pfam" id="PF03544">
    <property type="entry name" value="TonB_C"/>
    <property type="match status" value="1"/>
</dbReference>
<dbReference type="Gene3D" id="3.30.1150.10">
    <property type="match status" value="1"/>
</dbReference>
<evidence type="ECO:0000256" key="9">
    <source>
        <dbReference type="ARBA" id="ARBA00023136"/>
    </source>
</evidence>
<evidence type="ECO:0000256" key="8">
    <source>
        <dbReference type="ARBA" id="ARBA00022989"/>
    </source>
</evidence>
<dbReference type="GO" id="GO:0015031">
    <property type="term" value="P:protein transport"/>
    <property type="evidence" value="ECO:0007669"/>
    <property type="project" value="UniProtKB-KW"/>
</dbReference>
<dbReference type="PROSITE" id="PS52015">
    <property type="entry name" value="TONB_CTD"/>
    <property type="match status" value="1"/>
</dbReference>
<keyword evidence="5" id="KW-0997">Cell inner membrane</keyword>
<gene>
    <name evidence="13" type="ORF">C0068_10940</name>
</gene>
<evidence type="ECO:0000256" key="6">
    <source>
        <dbReference type="ARBA" id="ARBA00022692"/>
    </source>
</evidence>
<evidence type="ECO:0000256" key="1">
    <source>
        <dbReference type="ARBA" id="ARBA00004383"/>
    </source>
</evidence>
<evidence type="ECO:0000259" key="12">
    <source>
        <dbReference type="PROSITE" id="PS52015"/>
    </source>
</evidence>
<evidence type="ECO:0000256" key="11">
    <source>
        <dbReference type="SAM" id="Phobius"/>
    </source>
</evidence>
<comment type="similarity">
    <text evidence="2">Belongs to the TonB family.</text>
</comment>
<organism evidence="13 14">
    <name type="scientific">Zhongshania marina</name>
    <dbReference type="NCBI Taxonomy" id="2304603"/>
    <lineage>
        <taxon>Bacteria</taxon>
        <taxon>Pseudomonadati</taxon>
        <taxon>Pseudomonadota</taxon>
        <taxon>Gammaproteobacteria</taxon>
        <taxon>Cellvibrionales</taxon>
        <taxon>Spongiibacteraceae</taxon>
        <taxon>Zhongshania</taxon>
    </lineage>
</organism>
<protein>
    <submittedName>
        <fullName evidence="13">Energy transducer TonB</fullName>
    </submittedName>
</protein>
<dbReference type="GO" id="GO:0098797">
    <property type="term" value="C:plasma membrane protein complex"/>
    <property type="evidence" value="ECO:0007669"/>
    <property type="project" value="TreeGrafter"/>
</dbReference>
<comment type="caution">
    <text evidence="13">The sequence shown here is derived from an EMBL/GenBank/DDBJ whole genome shotgun (WGS) entry which is preliminary data.</text>
</comment>
<dbReference type="GO" id="GO:0031992">
    <property type="term" value="F:energy transducer activity"/>
    <property type="evidence" value="ECO:0007669"/>
    <property type="project" value="TreeGrafter"/>
</dbReference>
<dbReference type="SUPFAM" id="SSF74653">
    <property type="entry name" value="TolA/TonB C-terminal domain"/>
    <property type="match status" value="1"/>
</dbReference>
<keyword evidence="3" id="KW-0813">Transport</keyword>
<reference evidence="13" key="1">
    <citation type="submission" date="2018-01" db="EMBL/GenBank/DDBJ databases">
        <authorList>
            <person name="Yu X.-D."/>
        </authorList>
    </citation>
    <scope>NUCLEOTIDE SEQUENCE</scope>
    <source>
        <strain evidence="13">ZX-21</strain>
    </source>
</reference>
<feature type="region of interest" description="Disordered" evidence="10">
    <location>
        <begin position="123"/>
        <end position="154"/>
    </location>
</feature>
<proteinExistence type="inferred from homology"/>
<keyword evidence="7" id="KW-0653">Protein transport</keyword>
<dbReference type="PANTHER" id="PTHR33446:SF11">
    <property type="entry name" value="TONB3"/>
    <property type="match status" value="1"/>
</dbReference>
<accession>A0A2S4HFE7</accession>
<evidence type="ECO:0000256" key="5">
    <source>
        <dbReference type="ARBA" id="ARBA00022519"/>
    </source>
</evidence>
<dbReference type="PANTHER" id="PTHR33446">
    <property type="entry name" value="PROTEIN TONB-RELATED"/>
    <property type="match status" value="1"/>
</dbReference>
<feature type="domain" description="TonB C-terminal" evidence="12">
    <location>
        <begin position="194"/>
        <end position="291"/>
    </location>
</feature>
<evidence type="ECO:0000256" key="7">
    <source>
        <dbReference type="ARBA" id="ARBA00022927"/>
    </source>
</evidence>
<dbReference type="RefSeq" id="WP_103684532.1">
    <property type="nucleotide sequence ID" value="NZ_PQGG01000026.1"/>
</dbReference>
<sequence length="294" mass="32431">MNTVATSFTDNQAPPDRLGFIIAVATAMHLAVILGITFAPPEAHVKLPSLEITLAQYQSNTAPENADYLAQFDQVGSGSLKEKAELSTTAQSDFHDNTLREEEALKLAKSVPDNVGSTLLSTTAAAARSSKPQQTRMLHQRQPWEGSDDSSQLSENISALEAQLEQLNQNYARMPRPKFITSVATKGSPDALYLNRWEKRVETVGNANYPEEARKLGIEGELRLLLLLMPDGRIDEVRILSSSGNPILDRAAHRIVRLAAPYEAIPSDVLDGKNRLGIVRTWRFERQSLKTNQS</sequence>
<evidence type="ECO:0000313" key="13">
    <source>
        <dbReference type="EMBL" id="POP52714.1"/>
    </source>
</evidence>
<dbReference type="EMBL" id="PQGG01000026">
    <property type="protein sequence ID" value="POP52714.1"/>
    <property type="molecule type" value="Genomic_DNA"/>
</dbReference>
<dbReference type="NCBIfam" id="TIGR01352">
    <property type="entry name" value="tonB_Cterm"/>
    <property type="match status" value="1"/>
</dbReference>
<keyword evidence="4" id="KW-1003">Cell membrane</keyword>
<keyword evidence="9 11" id="KW-0472">Membrane</keyword>
<dbReference type="GO" id="GO:0055085">
    <property type="term" value="P:transmembrane transport"/>
    <property type="evidence" value="ECO:0007669"/>
    <property type="project" value="InterPro"/>
</dbReference>
<evidence type="ECO:0000313" key="14">
    <source>
        <dbReference type="Proteomes" id="UP000237222"/>
    </source>
</evidence>
<evidence type="ECO:0000256" key="2">
    <source>
        <dbReference type="ARBA" id="ARBA00006555"/>
    </source>
</evidence>
<dbReference type="InterPro" id="IPR006260">
    <property type="entry name" value="TonB/TolA_C"/>
</dbReference>
<feature type="transmembrane region" description="Helical" evidence="11">
    <location>
        <begin position="20"/>
        <end position="39"/>
    </location>
</feature>
<evidence type="ECO:0000256" key="3">
    <source>
        <dbReference type="ARBA" id="ARBA00022448"/>
    </source>
</evidence>
<dbReference type="InterPro" id="IPR037682">
    <property type="entry name" value="TonB_C"/>
</dbReference>
<evidence type="ECO:0000256" key="10">
    <source>
        <dbReference type="SAM" id="MobiDB-lite"/>
    </source>
</evidence>
<evidence type="ECO:0000256" key="4">
    <source>
        <dbReference type="ARBA" id="ARBA00022475"/>
    </source>
</evidence>
<keyword evidence="6 11" id="KW-0812">Transmembrane</keyword>
<comment type="subcellular location">
    <subcellularLocation>
        <location evidence="1">Cell inner membrane</location>
        <topology evidence="1">Single-pass membrane protein</topology>
        <orientation evidence="1">Periplasmic side</orientation>
    </subcellularLocation>
</comment>
<dbReference type="InterPro" id="IPR051045">
    <property type="entry name" value="TonB-dependent_transducer"/>
</dbReference>
<keyword evidence="8 11" id="KW-1133">Transmembrane helix</keyword>